<name>A0A9P5NNP6_GYMJU</name>
<comment type="caution">
    <text evidence="1">The sequence shown here is derived from an EMBL/GenBank/DDBJ whole genome shotgun (WGS) entry which is preliminary data.</text>
</comment>
<evidence type="ECO:0000313" key="2">
    <source>
        <dbReference type="Proteomes" id="UP000724874"/>
    </source>
</evidence>
<dbReference type="OrthoDB" id="3261031at2759"/>
<protein>
    <submittedName>
        <fullName evidence="1">Uncharacterized protein</fullName>
    </submittedName>
</protein>
<feature type="non-terminal residue" evidence="1">
    <location>
        <position position="1"/>
    </location>
</feature>
<accession>A0A9P5NNP6</accession>
<sequence>GRVEVENRITKAVGSPKKSLKELFNALNVRTDGQSVKELIRQSSHRQHPSSIETIFPGPLGLLRQYAAPYAVHVCHEQMKLSMFDNVEPLQL</sequence>
<dbReference type="EMBL" id="JADNYJ010000058">
    <property type="protein sequence ID" value="KAF8896902.1"/>
    <property type="molecule type" value="Genomic_DNA"/>
</dbReference>
<proteinExistence type="predicted"/>
<dbReference type="Proteomes" id="UP000724874">
    <property type="component" value="Unassembled WGS sequence"/>
</dbReference>
<organism evidence="1 2">
    <name type="scientific">Gymnopilus junonius</name>
    <name type="common">Spectacular rustgill mushroom</name>
    <name type="synonym">Gymnopilus spectabilis subsp. junonius</name>
    <dbReference type="NCBI Taxonomy" id="109634"/>
    <lineage>
        <taxon>Eukaryota</taxon>
        <taxon>Fungi</taxon>
        <taxon>Dikarya</taxon>
        <taxon>Basidiomycota</taxon>
        <taxon>Agaricomycotina</taxon>
        <taxon>Agaricomycetes</taxon>
        <taxon>Agaricomycetidae</taxon>
        <taxon>Agaricales</taxon>
        <taxon>Agaricineae</taxon>
        <taxon>Hymenogastraceae</taxon>
        <taxon>Gymnopilus</taxon>
    </lineage>
</organism>
<reference evidence="1" key="1">
    <citation type="submission" date="2020-11" db="EMBL/GenBank/DDBJ databases">
        <authorList>
            <consortium name="DOE Joint Genome Institute"/>
            <person name="Ahrendt S."/>
            <person name="Riley R."/>
            <person name="Andreopoulos W."/>
            <person name="LaButti K."/>
            <person name="Pangilinan J."/>
            <person name="Ruiz-duenas F.J."/>
            <person name="Barrasa J.M."/>
            <person name="Sanchez-Garcia M."/>
            <person name="Camarero S."/>
            <person name="Miyauchi S."/>
            <person name="Serrano A."/>
            <person name="Linde D."/>
            <person name="Babiker R."/>
            <person name="Drula E."/>
            <person name="Ayuso-Fernandez I."/>
            <person name="Pacheco R."/>
            <person name="Padilla G."/>
            <person name="Ferreira P."/>
            <person name="Barriuso J."/>
            <person name="Kellner H."/>
            <person name="Castanera R."/>
            <person name="Alfaro M."/>
            <person name="Ramirez L."/>
            <person name="Pisabarro A.G."/>
            <person name="Kuo A."/>
            <person name="Tritt A."/>
            <person name="Lipzen A."/>
            <person name="He G."/>
            <person name="Yan M."/>
            <person name="Ng V."/>
            <person name="Cullen D."/>
            <person name="Martin F."/>
            <person name="Rosso M.-N."/>
            <person name="Henrissat B."/>
            <person name="Hibbett D."/>
            <person name="Martinez A.T."/>
            <person name="Grigoriev I.V."/>
        </authorList>
    </citation>
    <scope>NUCLEOTIDE SEQUENCE</scope>
    <source>
        <strain evidence="1">AH 44721</strain>
    </source>
</reference>
<dbReference type="AlphaFoldDB" id="A0A9P5NNP6"/>
<feature type="non-terminal residue" evidence="1">
    <location>
        <position position="92"/>
    </location>
</feature>
<evidence type="ECO:0000313" key="1">
    <source>
        <dbReference type="EMBL" id="KAF8896902.1"/>
    </source>
</evidence>
<keyword evidence="2" id="KW-1185">Reference proteome</keyword>
<gene>
    <name evidence="1" type="ORF">CPB84DRAFT_1643800</name>
</gene>